<dbReference type="SMART" id="SM00283">
    <property type="entry name" value="MA"/>
    <property type="match status" value="1"/>
</dbReference>
<evidence type="ECO:0000256" key="1">
    <source>
        <dbReference type="ARBA" id="ARBA00022500"/>
    </source>
</evidence>
<dbReference type="RefSeq" id="WP_148697036.1">
    <property type="nucleotide sequence ID" value="NZ_CP017834.1"/>
</dbReference>
<evidence type="ECO:0000256" key="3">
    <source>
        <dbReference type="PROSITE-ProRule" id="PRU00284"/>
    </source>
</evidence>
<keyword evidence="4" id="KW-0812">Transmembrane</keyword>
<dbReference type="SUPFAM" id="SSF58104">
    <property type="entry name" value="Methyl-accepting chemotaxis protein (MCP) signaling domain"/>
    <property type="match status" value="1"/>
</dbReference>
<dbReference type="Proteomes" id="UP000184731">
    <property type="component" value="Chromosome"/>
</dbReference>
<evidence type="ECO:0000256" key="2">
    <source>
        <dbReference type="ARBA" id="ARBA00029447"/>
    </source>
</evidence>
<dbReference type="CDD" id="cd19411">
    <property type="entry name" value="MCP2201-like_sensor"/>
    <property type="match status" value="1"/>
</dbReference>
<proteinExistence type="inferred from homology"/>
<dbReference type="Pfam" id="PF12729">
    <property type="entry name" value="4HB_MCP_1"/>
    <property type="match status" value="1"/>
</dbReference>
<reference evidence="6 7" key="1">
    <citation type="submission" date="2016-10" db="EMBL/GenBank/DDBJ databases">
        <title>Silvanigrella aquatica sp. nov., isolated from a freshwater lake located in the Black Forest, Germany, description of Silvanigrellaceae fam. nov., Silvanigrellales ord. nov., reclassification of the order Bdellovibrionales in the class Oligoflexia, reclassification of the families Bacteriovoracaceae and Halobacteriovoraceae in the new order Bacteriovoracales ord. nov., and reclassification of the family Pseudobacteriovoracaceae in the order Oligoflexiales.</title>
        <authorList>
            <person name="Hahn M.W."/>
            <person name="Schmidt J."/>
            <person name="Koll U."/>
            <person name="Rohde M."/>
            <person name="Verbag S."/>
            <person name="Pitt A."/>
            <person name="Nakai R."/>
            <person name="Naganuma T."/>
            <person name="Lang E."/>
        </authorList>
    </citation>
    <scope>NUCLEOTIDE SEQUENCE [LARGE SCALE GENOMIC DNA]</scope>
    <source>
        <strain evidence="6 7">MWH-Nonnen-W8red</strain>
    </source>
</reference>
<dbReference type="InterPro" id="IPR047347">
    <property type="entry name" value="YvaQ-like_sensor"/>
</dbReference>
<keyword evidence="4" id="KW-1133">Transmembrane helix</keyword>
<organism evidence="6 7">
    <name type="scientific">Silvanigrella aquatica</name>
    <dbReference type="NCBI Taxonomy" id="1915309"/>
    <lineage>
        <taxon>Bacteria</taxon>
        <taxon>Pseudomonadati</taxon>
        <taxon>Bdellovibrionota</taxon>
        <taxon>Oligoflexia</taxon>
        <taxon>Silvanigrellales</taxon>
        <taxon>Silvanigrellaceae</taxon>
        <taxon>Silvanigrella</taxon>
    </lineage>
</organism>
<dbReference type="GO" id="GO:0004888">
    <property type="term" value="F:transmembrane signaling receptor activity"/>
    <property type="evidence" value="ECO:0007669"/>
    <property type="project" value="TreeGrafter"/>
</dbReference>
<feature type="domain" description="Methyl-accepting transducer" evidence="5">
    <location>
        <begin position="225"/>
        <end position="454"/>
    </location>
</feature>
<dbReference type="PROSITE" id="PS50111">
    <property type="entry name" value="CHEMOTAXIS_TRANSDUC_2"/>
    <property type="match status" value="1"/>
</dbReference>
<dbReference type="AlphaFoldDB" id="A0A1L4CZE3"/>
<dbReference type="OrthoDB" id="9795078at2"/>
<dbReference type="InterPro" id="IPR051310">
    <property type="entry name" value="MCP_chemotaxis"/>
</dbReference>
<dbReference type="InterPro" id="IPR024478">
    <property type="entry name" value="HlyB_4HB_MCP"/>
</dbReference>
<evidence type="ECO:0000313" key="7">
    <source>
        <dbReference type="Proteomes" id="UP000184731"/>
    </source>
</evidence>
<keyword evidence="1" id="KW-0145">Chemotaxis</keyword>
<dbReference type="PANTHER" id="PTHR43531:SF11">
    <property type="entry name" value="METHYL-ACCEPTING CHEMOTAXIS PROTEIN 3"/>
    <property type="match status" value="1"/>
</dbReference>
<dbReference type="STRING" id="1915309.AXG55_05060"/>
<evidence type="ECO:0000256" key="4">
    <source>
        <dbReference type="SAM" id="Phobius"/>
    </source>
</evidence>
<dbReference type="PANTHER" id="PTHR43531">
    <property type="entry name" value="PROTEIN ICFG"/>
    <property type="match status" value="1"/>
</dbReference>
<dbReference type="KEGG" id="saqi:AXG55_05060"/>
<keyword evidence="4" id="KW-0472">Membrane</keyword>
<dbReference type="GO" id="GO:0006935">
    <property type="term" value="P:chemotaxis"/>
    <property type="evidence" value="ECO:0007669"/>
    <property type="project" value="UniProtKB-KW"/>
</dbReference>
<dbReference type="InterPro" id="IPR004089">
    <property type="entry name" value="MCPsignal_dom"/>
</dbReference>
<gene>
    <name evidence="6" type="ORF">AXG55_05060</name>
</gene>
<sequence length="519" mass="58163">MNNKSLASKIYISISILMFIIIVSSVYTIFTINQTQEYSHETALMWLPSVDAAQDMKYEIAQLRRRELRISMAVAQKELDEHFKFVKERFEIINNIIEKYKKLIDTEEEKKLFDEFSKNWKIYLTKRDAFIKLVQARKTQEAYQYLINNLDLNMQEAQTILEKISNLNYEGSIKSTQKGENLTFITNVTMTVILSLSIILQLGIYKIVSKSTKTIIHSVDELKEQSVATSKVGDGLKTSSTELSSSVSNQAASVHQTTAAVNQISSMINRTNENAKETLNVVKNASEKTKEGEKIMGRLAKAMETIQESSTQLQNIAEIIKQINAKTAVINDIVSKTELLSLNASIESARAGEHGKGFAVVAEEVGNLAKISGKSANEIQMLLQSSQGQVNSIIETTKARVLEGKNVTLEAQEVFKLISENITTVTQVTEQISDATKEQEVGIRQISSSMEQIDLTTQNCQRIGIVTEESAHKLVEQSKKLDITAKNVEVLLKGIDQINKELKLKKMKEEQIPEKNISG</sequence>
<keyword evidence="7" id="KW-1185">Reference proteome</keyword>
<protein>
    <recommendedName>
        <fullName evidence="5">Methyl-accepting transducer domain-containing protein</fullName>
    </recommendedName>
</protein>
<comment type="similarity">
    <text evidence="2">Belongs to the methyl-accepting chemotaxis (MCP) protein family.</text>
</comment>
<dbReference type="GO" id="GO:0007165">
    <property type="term" value="P:signal transduction"/>
    <property type="evidence" value="ECO:0007669"/>
    <property type="project" value="UniProtKB-KW"/>
</dbReference>
<accession>A0A1L4CZE3</accession>
<dbReference type="Pfam" id="PF00015">
    <property type="entry name" value="MCPsignal"/>
    <property type="match status" value="1"/>
</dbReference>
<name>A0A1L4CZE3_9BACT</name>
<evidence type="ECO:0000259" key="5">
    <source>
        <dbReference type="PROSITE" id="PS50111"/>
    </source>
</evidence>
<feature type="transmembrane region" description="Helical" evidence="4">
    <location>
        <begin position="12"/>
        <end position="30"/>
    </location>
</feature>
<evidence type="ECO:0000313" key="6">
    <source>
        <dbReference type="EMBL" id="APJ03305.1"/>
    </source>
</evidence>
<dbReference type="GO" id="GO:0005886">
    <property type="term" value="C:plasma membrane"/>
    <property type="evidence" value="ECO:0007669"/>
    <property type="project" value="TreeGrafter"/>
</dbReference>
<dbReference type="Gene3D" id="1.10.287.950">
    <property type="entry name" value="Methyl-accepting chemotaxis protein"/>
    <property type="match status" value="1"/>
</dbReference>
<dbReference type="EMBL" id="CP017834">
    <property type="protein sequence ID" value="APJ03305.1"/>
    <property type="molecule type" value="Genomic_DNA"/>
</dbReference>
<keyword evidence="3" id="KW-0807">Transducer</keyword>
<feature type="transmembrane region" description="Helical" evidence="4">
    <location>
        <begin position="184"/>
        <end position="205"/>
    </location>
</feature>